<reference evidence="2 3" key="1">
    <citation type="submission" date="2017-08" db="EMBL/GenBank/DDBJ databases">
        <title>Substantial Increase in Enzyme Production by Combined Drug-Resistance Mutations in Paenibacillus agaridevorans.</title>
        <authorList>
            <person name="Tanaka Y."/>
            <person name="Funane K."/>
            <person name="Hosaka T."/>
            <person name="Shiwa Y."/>
            <person name="Fujita N."/>
            <person name="Miyazaki T."/>
            <person name="Yoshikawa H."/>
            <person name="Murakami K."/>
            <person name="Kasahara K."/>
            <person name="Inaoka T."/>
            <person name="Hiraga Y."/>
            <person name="Ochi K."/>
        </authorList>
    </citation>
    <scope>NUCLEOTIDE SEQUENCE [LARGE SCALE GENOMIC DNA]</scope>
    <source>
        <strain evidence="2 3">T-3040</strain>
    </source>
</reference>
<accession>A0A2R5EU72</accession>
<protein>
    <recommendedName>
        <fullName evidence="4">DUF3889 domain-containing protein</fullName>
    </recommendedName>
</protein>
<evidence type="ECO:0008006" key="4">
    <source>
        <dbReference type="Google" id="ProtNLM"/>
    </source>
</evidence>
<proteinExistence type="predicted"/>
<feature type="chain" id="PRO_5015313762" description="DUF3889 domain-containing protein" evidence="1">
    <location>
        <begin position="20"/>
        <end position="128"/>
    </location>
</feature>
<keyword evidence="1" id="KW-0732">Signal</keyword>
<organism evidence="2 3">
    <name type="scientific">Paenibacillus agaridevorans</name>
    <dbReference type="NCBI Taxonomy" id="171404"/>
    <lineage>
        <taxon>Bacteria</taxon>
        <taxon>Bacillati</taxon>
        <taxon>Bacillota</taxon>
        <taxon>Bacilli</taxon>
        <taxon>Bacillales</taxon>
        <taxon>Paenibacillaceae</taxon>
        <taxon>Paenibacillus</taxon>
    </lineage>
</organism>
<sequence>MLRNVVVKTIILLMSLAQGESVTALHHDPLLLHASSSGKENSAIVQAAAPAYAKWGRLAVQETAKAYNGAAIVDYKYEGRSQLGQGIVEEKFRLWLNQSGREFGVRVTVSVEVATDTSRGVKFEELRY</sequence>
<dbReference type="EMBL" id="BDQX01000243">
    <property type="protein sequence ID" value="GBG09695.1"/>
    <property type="molecule type" value="Genomic_DNA"/>
</dbReference>
<dbReference type="AlphaFoldDB" id="A0A2R5EU72"/>
<comment type="caution">
    <text evidence="2">The sequence shown here is derived from an EMBL/GenBank/DDBJ whole genome shotgun (WGS) entry which is preliminary data.</text>
</comment>
<feature type="signal peptide" evidence="1">
    <location>
        <begin position="1"/>
        <end position="19"/>
    </location>
</feature>
<evidence type="ECO:0000256" key="1">
    <source>
        <dbReference type="SAM" id="SignalP"/>
    </source>
</evidence>
<dbReference type="Pfam" id="PF13028">
    <property type="entry name" value="DUF3889"/>
    <property type="match status" value="1"/>
</dbReference>
<name>A0A2R5EU72_9BACL</name>
<keyword evidence="3" id="KW-1185">Reference proteome</keyword>
<evidence type="ECO:0000313" key="2">
    <source>
        <dbReference type="EMBL" id="GBG09695.1"/>
    </source>
</evidence>
<evidence type="ECO:0000313" key="3">
    <source>
        <dbReference type="Proteomes" id="UP000245202"/>
    </source>
</evidence>
<gene>
    <name evidence="2" type="ORF">PAT3040_04354</name>
</gene>
<dbReference type="Gene3D" id="3.10.450.390">
    <property type="entry name" value="Protein of unknown function DUF3889"/>
    <property type="match status" value="1"/>
</dbReference>
<dbReference type="InterPro" id="IPR024987">
    <property type="entry name" value="DUF3889"/>
</dbReference>
<dbReference type="RefSeq" id="WP_108994357.1">
    <property type="nucleotide sequence ID" value="NZ_BDQX01000243.1"/>
</dbReference>
<dbReference type="Proteomes" id="UP000245202">
    <property type="component" value="Unassembled WGS sequence"/>
</dbReference>